<dbReference type="Gene3D" id="3.20.20.450">
    <property type="entry name" value="EAL domain"/>
    <property type="match status" value="1"/>
</dbReference>
<dbReference type="PANTHER" id="PTHR44757">
    <property type="entry name" value="DIGUANYLATE CYCLASE DGCP"/>
    <property type="match status" value="1"/>
</dbReference>
<dbReference type="Pfam" id="PF00990">
    <property type="entry name" value="GGDEF"/>
    <property type="match status" value="1"/>
</dbReference>
<keyword evidence="1" id="KW-1133">Transmembrane helix</keyword>
<feature type="domain" description="EAL" evidence="3">
    <location>
        <begin position="620"/>
        <end position="900"/>
    </location>
</feature>
<dbReference type="InterPro" id="IPR000160">
    <property type="entry name" value="GGDEF_dom"/>
</dbReference>
<dbReference type="SMART" id="SM00091">
    <property type="entry name" value="PAS"/>
    <property type="match status" value="1"/>
</dbReference>
<dbReference type="InterPro" id="IPR035965">
    <property type="entry name" value="PAS-like_dom_sf"/>
</dbReference>
<dbReference type="CDD" id="cd00130">
    <property type="entry name" value="PAS"/>
    <property type="match status" value="1"/>
</dbReference>
<dbReference type="InterPro" id="IPR001633">
    <property type="entry name" value="EAL_dom"/>
</dbReference>
<evidence type="ECO:0000313" key="6">
    <source>
        <dbReference type="Proteomes" id="UP000183585"/>
    </source>
</evidence>
<feature type="transmembrane region" description="Helical" evidence="1">
    <location>
        <begin position="115"/>
        <end position="135"/>
    </location>
</feature>
<dbReference type="SUPFAM" id="SSF141868">
    <property type="entry name" value="EAL domain-like"/>
    <property type="match status" value="2"/>
</dbReference>
<dbReference type="InterPro" id="IPR000014">
    <property type="entry name" value="PAS"/>
</dbReference>
<dbReference type="PANTHER" id="PTHR44757:SF2">
    <property type="entry name" value="BIOFILM ARCHITECTURE MAINTENANCE PROTEIN MBAA"/>
    <property type="match status" value="1"/>
</dbReference>
<keyword evidence="1" id="KW-0812">Transmembrane</keyword>
<dbReference type="NCBIfam" id="TIGR00254">
    <property type="entry name" value="GGDEF"/>
    <property type="match status" value="1"/>
</dbReference>
<feature type="transmembrane region" description="Helical" evidence="1">
    <location>
        <begin position="147"/>
        <end position="167"/>
    </location>
</feature>
<dbReference type="PROSITE" id="PS50112">
    <property type="entry name" value="PAS"/>
    <property type="match status" value="1"/>
</dbReference>
<dbReference type="SUPFAM" id="SSF55073">
    <property type="entry name" value="Nucleotide cyclase"/>
    <property type="match status" value="1"/>
</dbReference>
<evidence type="ECO:0000259" key="4">
    <source>
        <dbReference type="PROSITE" id="PS50887"/>
    </source>
</evidence>
<dbReference type="Proteomes" id="UP000183585">
    <property type="component" value="Unassembled WGS sequence"/>
</dbReference>
<dbReference type="Pfam" id="PF00563">
    <property type="entry name" value="EAL"/>
    <property type="match status" value="1"/>
</dbReference>
<evidence type="ECO:0000259" key="3">
    <source>
        <dbReference type="PROSITE" id="PS50883"/>
    </source>
</evidence>
<dbReference type="InterPro" id="IPR043128">
    <property type="entry name" value="Rev_trsase/Diguanyl_cyclase"/>
</dbReference>
<keyword evidence="1" id="KW-0472">Membrane</keyword>
<feature type="domain" description="GGDEF" evidence="4">
    <location>
        <begin position="481"/>
        <end position="611"/>
    </location>
</feature>
<feature type="transmembrane region" description="Helical" evidence="1">
    <location>
        <begin position="204"/>
        <end position="228"/>
    </location>
</feature>
<dbReference type="Pfam" id="PF08448">
    <property type="entry name" value="PAS_4"/>
    <property type="match status" value="1"/>
</dbReference>
<sequence>MPDAYPSGVPRLRPADLLVLAVVALLLLAGLAGAGPPLAVVALAGAAGSALAGARLSRLVVPASGDDPAGDGGDRPGPWRGPRVRPAAGLLHAAVLTVGLTVAVLPLVAAGLRVAVGAAGLGLAAVLHTVGLLLLPGRARLAARARVRHATDIVSLGLSLHFAAWVLMPTAQAPLAARIAVASGGFGFAAVGVAALADWRRRPGAAVCLLGTGAAQFGLLALIVLLAYGAPDRAALATAPPLVAGVLLTAAGVRRVAAGDPRRAGGPPPVWPRVSAPAGIATVAAAVHLAVYGGFTTGMVVLGLAVIPPLVVRELISATDNRRYAGRLAAQEAHFRALVSGGNDLILLLDGALRVRWQSPAAARLFALTDADVLGRHFADLLHPDDAPQAARLLDRVLAGDRPTLLPARMRDGHGAWRETESTVSDQRGVPEVHALVLHVRDVGERRRLERAVHQLAATDQLTGLANRQELLRELRARRDRSGALLVVDLHGLGVVNDGRGHAFGDTVVVEVARRLRAVAGPEDLVARLVGDEFAVLTDAGPVLAYGLGNRLLAALAEPYRMAGDDEVRLQANIGLAEVRGAGPDDVLRQADLARRRAAQLGRDRIEWYDAYLEEQLVRRLDLERELPGAVARGELDLVYQPVLGLADRLPVGTEALLRWRSPVLGTVLPAELLPVAEDLDLIGEVGRWVLDRACRQLADWSAGDRRLWMSVNVTPGELTAPDFLPRTAAVLAAHGVPPDRLVVEVAEPRVGPELPAVVARLAGLRSLGVRTALDGFRAEHASLAQLRRLPVDLLKLAPAAASAHRPGAAGMGGAAGAAGATCPAGAAGGTGAAGAVRPPLTDVVVGLGQRLGLEVVAAALETPAQVDAAARAGCRYGQGHALARPATAERVEAYLEEFPSASR</sequence>
<dbReference type="SMART" id="SM00052">
    <property type="entry name" value="EAL"/>
    <property type="match status" value="1"/>
</dbReference>
<reference evidence="6" key="1">
    <citation type="submission" date="2016-06" db="EMBL/GenBank/DDBJ databases">
        <authorList>
            <person name="Varghese N."/>
            <person name="Submissions Spin"/>
        </authorList>
    </citation>
    <scope>NUCLEOTIDE SEQUENCE [LARGE SCALE GENOMIC DNA]</scope>
    <source>
        <strain evidence="6">DSM 43168</strain>
    </source>
</reference>
<accession>A0A1C4W6U8</accession>
<dbReference type="SUPFAM" id="SSF55785">
    <property type="entry name" value="PYP-like sensor domain (PAS domain)"/>
    <property type="match status" value="1"/>
</dbReference>
<feature type="transmembrane region" description="Helical" evidence="1">
    <location>
        <begin position="12"/>
        <end position="32"/>
    </location>
</feature>
<dbReference type="InterPro" id="IPR013656">
    <property type="entry name" value="PAS_4"/>
</dbReference>
<dbReference type="CDD" id="cd01949">
    <property type="entry name" value="GGDEF"/>
    <property type="match status" value="1"/>
</dbReference>
<dbReference type="InterPro" id="IPR035919">
    <property type="entry name" value="EAL_sf"/>
</dbReference>
<proteinExistence type="predicted"/>
<dbReference type="SMART" id="SM00267">
    <property type="entry name" value="GGDEF"/>
    <property type="match status" value="1"/>
</dbReference>
<dbReference type="InterPro" id="IPR052155">
    <property type="entry name" value="Biofilm_reg_signaling"/>
</dbReference>
<name>A0A1C4W6U8_9ACTN</name>
<feature type="transmembrane region" description="Helical" evidence="1">
    <location>
        <begin position="274"/>
        <end position="307"/>
    </location>
</feature>
<dbReference type="EMBL" id="FMCT01000003">
    <property type="protein sequence ID" value="SCE91942.1"/>
    <property type="molecule type" value="Genomic_DNA"/>
</dbReference>
<dbReference type="Gene3D" id="3.30.450.20">
    <property type="entry name" value="PAS domain"/>
    <property type="match status" value="1"/>
</dbReference>
<protein>
    <submittedName>
        <fullName evidence="5">PAS domain S-box-containing protein/diguanylate cyclase (GGDEF) domain-containing protein</fullName>
    </submittedName>
</protein>
<gene>
    <name evidence="5" type="ORF">GA0070563_103162</name>
</gene>
<evidence type="ECO:0000313" key="5">
    <source>
        <dbReference type="EMBL" id="SCE91942.1"/>
    </source>
</evidence>
<organism evidence="5 6">
    <name type="scientific">Micromonospora carbonacea</name>
    <dbReference type="NCBI Taxonomy" id="47853"/>
    <lineage>
        <taxon>Bacteria</taxon>
        <taxon>Bacillati</taxon>
        <taxon>Actinomycetota</taxon>
        <taxon>Actinomycetes</taxon>
        <taxon>Micromonosporales</taxon>
        <taxon>Micromonosporaceae</taxon>
        <taxon>Micromonospora</taxon>
    </lineage>
</organism>
<dbReference type="STRING" id="47853.TK50_08610"/>
<dbReference type="Gene3D" id="3.30.70.270">
    <property type="match status" value="1"/>
</dbReference>
<dbReference type="CDD" id="cd01948">
    <property type="entry name" value="EAL"/>
    <property type="match status" value="1"/>
</dbReference>
<feature type="transmembrane region" description="Helical" evidence="1">
    <location>
        <begin position="90"/>
        <end position="109"/>
    </location>
</feature>
<evidence type="ECO:0000256" key="1">
    <source>
        <dbReference type="SAM" id="Phobius"/>
    </source>
</evidence>
<dbReference type="PROSITE" id="PS50887">
    <property type="entry name" value="GGDEF"/>
    <property type="match status" value="1"/>
</dbReference>
<evidence type="ECO:0000259" key="2">
    <source>
        <dbReference type="PROSITE" id="PS50112"/>
    </source>
</evidence>
<feature type="transmembrane region" description="Helical" evidence="1">
    <location>
        <begin position="234"/>
        <end position="253"/>
    </location>
</feature>
<feature type="transmembrane region" description="Helical" evidence="1">
    <location>
        <begin position="179"/>
        <end position="197"/>
    </location>
</feature>
<dbReference type="PROSITE" id="PS50883">
    <property type="entry name" value="EAL"/>
    <property type="match status" value="1"/>
</dbReference>
<dbReference type="NCBIfam" id="TIGR00229">
    <property type="entry name" value="sensory_box"/>
    <property type="match status" value="1"/>
</dbReference>
<dbReference type="InterPro" id="IPR029787">
    <property type="entry name" value="Nucleotide_cyclase"/>
</dbReference>
<feature type="domain" description="PAS" evidence="2">
    <location>
        <begin position="331"/>
        <end position="401"/>
    </location>
</feature>
<dbReference type="AlphaFoldDB" id="A0A1C4W6U8"/>
<keyword evidence="6" id="KW-1185">Reference proteome</keyword>